<gene>
    <name evidence="1" type="ORF">B0H64DRAFT_229014</name>
</gene>
<dbReference type="RefSeq" id="XP_062655973.1">
    <property type="nucleotide sequence ID" value="XM_062799699.1"/>
</dbReference>
<dbReference type="Proteomes" id="UP001278766">
    <property type="component" value="Unassembled WGS sequence"/>
</dbReference>
<keyword evidence="2" id="KW-1185">Reference proteome</keyword>
<dbReference type="GeneID" id="87836647"/>
<accession>A0AAE0LPT0</accession>
<protein>
    <submittedName>
        <fullName evidence="1">Uncharacterized protein</fullName>
    </submittedName>
</protein>
<organism evidence="1 2">
    <name type="scientific">Chaetomium fimeti</name>
    <dbReference type="NCBI Taxonomy" id="1854472"/>
    <lineage>
        <taxon>Eukaryota</taxon>
        <taxon>Fungi</taxon>
        <taxon>Dikarya</taxon>
        <taxon>Ascomycota</taxon>
        <taxon>Pezizomycotina</taxon>
        <taxon>Sordariomycetes</taxon>
        <taxon>Sordariomycetidae</taxon>
        <taxon>Sordariales</taxon>
        <taxon>Chaetomiaceae</taxon>
        <taxon>Chaetomium</taxon>
    </lineage>
</organism>
<comment type="caution">
    <text evidence="1">The sequence shown here is derived from an EMBL/GenBank/DDBJ whole genome shotgun (WGS) entry which is preliminary data.</text>
</comment>
<proteinExistence type="predicted"/>
<evidence type="ECO:0000313" key="2">
    <source>
        <dbReference type="Proteomes" id="UP001278766"/>
    </source>
</evidence>
<evidence type="ECO:0000313" key="1">
    <source>
        <dbReference type="EMBL" id="KAK3292459.1"/>
    </source>
</evidence>
<reference evidence="1" key="1">
    <citation type="journal article" date="2023" name="Mol. Phylogenet. Evol.">
        <title>Genome-scale phylogeny and comparative genomics of the fungal order Sordariales.</title>
        <authorList>
            <person name="Hensen N."/>
            <person name="Bonometti L."/>
            <person name="Westerberg I."/>
            <person name="Brannstrom I.O."/>
            <person name="Guillou S."/>
            <person name="Cros-Aarteil S."/>
            <person name="Calhoun S."/>
            <person name="Haridas S."/>
            <person name="Kuo A."/>
            <person name="Mondo S."/>
            <person name="Pangilinan J."/>
            <person name="Riley R."/>
            <person name="LaButti K."/>
            <person name="Andreopoulos B."/>
            <person name="Lipzen A."/>
            <person name="Chen C."/>
            <person name="Yan M."/>
            <person name="Daum C."/>
            <person name="Ng V."/>
            <person name="Clum A."/>
            <person name="Steindorff A."/>
            <person name="Ohm R.A."/>
            <person name="Martin F."/>
            <person name="Silar P."/>
            <person name="Natvig D.O."/>
            <person name="Lalanne C."/>
            <person name="Gautier V."/>
            <person name="Ament-Velasquez S.L."/>
            <person name="Kruys A."/>
            <person name="Hutchinson M.I."/>
            <person name="Powell A.J."/>
            <person name="Barry K."/>
            <person name="Miller A.N."/>
            <person name="Grigoriev I.V."/>
            <person name="Debuchy R."/>
            <person name="Gladieux P."/>
            <person name="Hiltunen Thoren M."/>
            <person name="Johannesson H."/>
        </authorList>
    </citation>
    <scope>NUCLEOTIDE SEQUENCE</scope>
    <source>
        <strain evidence="1">CBS 168.71</strain>
    </source>
</reference>
<name>A0AAE0LPT0_9PEZI</name>
<dbReference type="AlphaFoldDB" id="A0AAE0LPT0"/>
<sequence length="269" mass="29664">MVGAHDIQSSPPRSPCPRLNRPSVWVSPYSIATPSIESARGERRPHYVHNRGSIHQTSFAERGIDRHAGDRAQSHTGWPPGLPPVGRTPFLTSRLGPWLAWQLSPLVKPGCGLIFSRTPTPTLLVVRSLFRLCFTPYHLSALIISPLSAHRHENFSRCQCDSHFVQGDRRNVEDGPHLALATVSHTTAESHVWRMLWCPNGSPGPVVCCVDVQYEQAVLILTAGWPMGGGRQALDAALSAPDWSGRTVVWRGRTNVDLFLLARGPHAPR</sequence>
<dbReference type="EMBL" id="JAUEPN010000007">
    <property type="protein sequence ID" value="KAK3292459.1"/>
    <property type="molecule type" value="Genomic_DNA"/>
</dbReference>
<reference evidence="1" key="2">
    <citation type="submission" date="2023-06" db="EMBL/GenBank/DDBJ databases">
        <authorList>
            <consortium name="Lawrence Berkeley National Laboratory"/>
            <person name="Haridas S."/>
            <person name="Hensen N."/>
            <person name="Bonometti L."/>
            <person name="Westerberg I."/>
            <person name="Brannstrom I.O."/>
            <person name="Guillou S."/>
            <person name="Cros-Aarteil S."/>
            <person name="Calhoun S."/>
            <person name="Kuo A."/>
            <person name="Mondo S."/>
            <person name="Pangilinan J."/>
            <person name="Riley R."/>
            <person name="Labutti K."/>
            <person name="Andreopoulos B."/>
            <person name="Lipzen A."/>
            <person name="Chen C."/>
            <person name="Yanf M."/>
            <person name="Daum C."/>
            <person name="Ng V."/>
            <person name="Clum A."/>
            <person name="Steindorff A."/>
            <person name="Ohm R."/>
            <person name="Martin F."/>
            <person name="Silar P."/>
            <person name="Natvig D."/>
            <person name="Lalanne C."/>
            <person name="Gautier V."/>
            <person name="Ament-Velasquez S.L."/>
            <person name="Kruys A."/>
            <person name="Hutchinson M.I."/>
            <person name="Powell A.J."/>
            <person name="Barry K."/>
            <person name="Miller A.N."/>
            <person name="Grigoriev I.V."/>
            <person name="Debuchy R."/>
            <person name="Gladieux P."/>
            <person name="Thoren M.H."/>
            <person name="Johannesson H."/>
        </authorList>
    </citation>
    <scope>NUCLEOTIDE SEQUENCE</scope>
    <source>
        <strain evidence="1">CBS 168.71</strain>
    </source>
</reference>